<protein>
    <submittedName>
        <fullName evidence="1">DUF3800 domain-containing protein</fullName>
    </submittedName>
</protein>
<organism evidence="1 2">
    <name type="scientific">Actinosynnema pretiosum subsp. pretiosum</name>
    <dbReference type="NCBI Taxonomy" id="103721"/>
    <lineage>
        <taxon>Bacteria</taxon>
        <taxon>Bacillati</taxon>
        <taxon>Actinomycetota</taxon>
        <taxon>Actinomycetes</taxon>
        <taxon>Pseudonocardiales</taxon>
        <taxon>Pseudonocardiaceae</taxon>
        <taxon>Actinosynnema</taxon>
    </lineage>
</organism>
<evidence type="ECO:0000313" key="2">
    <source>
        <dbReference type="Proteomes" id="UP000677152"/>
    </source>
</evidence>
<reference evidence="1" key="1">
    <citation type="submission" date="2021-04" db="EMBL/GenBank/DDBJ databases">
        <title>Genomic sequence of Actinosynnema pretiosum subsp. pretiosum ATCC 31280 (C-14919).</title>
        <authorList>
            <person name="Bai L."/>
            <person name="Wang X."/>
            <person name="Xiao Y."/>
        </authorList>
    </citation>
    <scope>NUCLEOTIDE SEQUENCE</scope>
    <source>
        <strain evidence="1">ATCC 31280</strain>
    </source>
</reference>
<dbReference type="Pfam" id="PF12686">
    <property type="entry name" value="DUF3800"/>
    <property type="match status" value="1"/>
</dbReference>
<gene>
    <name evidence="1" type="ORF">KCV87_19875</name>
</gene>
<proteinExistence type="predicted"/>
<dbReference type="InterPro" id="IPR024524">
    <property type="entry name" value="DUF3800"/>
</dbReference>
<dbReference type="Proteomes" id="UP000677152">
    <property type="component" value="Chromosome"/>
</dbReference>
<dbReference type="EMBL" id="CP073249">
    <property type="protein sequence ID" value="QUF01801.1"/>
    <property type="molecule type" value="Genomic_DNA"/>
</dbReference>
<accession>A0AA45R1K5</accession>
<name>A0AA45R1K5_9PSEU</name>
<evidence type="ECO:0000313" key="1">
    <source>
        <dbReference type="EMBL" id="QUF01801.1"/>
    </source>
</evidence>
<dbReference type="AlphaFoldDB" id="A0AA45R1K5"/>
<sequence length="224" mass="24836">MADVRLFYIDDSGSAVSKLVVYGWVELLAQNWRPALLAWLDWRNALHDSTGVPTNYELHASDFANGRGNPTGTPWDRNKSARTAAMVDALNAVSTIPGTCTGTVYRRVGSRYTAAKAAVYADLVREIDQRLCSVDEFGIVYMDGDGTAPFYRPAHRALDLKTRRIIDDPNFQGSYLNQWVQVADLVAYAAYQHVLRTPGKEAAWEWYPNLLGGTSTTGSTPKEL</sequence>